<dbReference type="EMBL" id="CP001281">
    <property type="protein sequence ID" value="ACK54997.1"/>
    <property type="molecule type" value="Genomic_DNA"/>
</dbReference>
<evidence type="ECO:0000313" key="2">
    <source>
        <dbReference type="EMBL" id="ACK54997.1"/>
    </source>
</evidence>
<dbReference type="STRING" id="85643.Tmz1t_2258"/>
<evidence type="ECO:0000313" key="3">
    <source>
        <dbReference type="Proteomes" id="UP000002186"/>
    </source>
</evidence>
<dbReference type="RefSeq" id="WP_012585450.1">
    <property type="nucleotide sequence ID" value="NC_011662.2"/>
</dbReference>
<proteinExistence type="predicted"/>
<dbReference type="HOGENOM" id="CLU_2048602_0_0_4"/>
<organism evidence="2 3">
    <name type="scientific">Thauera aminoaromatica</name>
    <dbReference type="NCBI Taxonomy" id="164330"/>
    <lineage>
        <taxon>Bacteria</taxon>
        <taxon>Pseudomonadati</taxon>
        <taxon>Pseudomonadota</taxon>
        <taxon>Betaproteobacteria</taxon>
        <taxon>Rhodocyclales</taxon>
        <taxon>Zoogloeaceae</taxon>
        <taxon>Thauera</taxon>
    </lineage>
</organism>
<dbReference type="Proteomes" id="UP000002186">
    <property type="component" value="Chromosome"/>
</dbReference>
<sequence>MTPFRVSRAFRHPAQHLACRPCVRAYLVCGLLAFFVFAPTTASAQLRFIVGGEEQAQRLRPAGAEDRQEWRDTLSDQRNEREGARERRRMSEEERSDLRRHMRDAARGAYREESGRKPQR</sequence>
<reference evidence="2 3" key="2">
    <citation type="journal article" date="2012" name="Stand. Genomic Sci.">
        <title>Complete genome sequence of Thauera aminoaromatica strain MZ1T.</title>
        <authorList>
            <person name="Jiang K."/>
            <person name="Sanseverino J."/>
            <person name="Chauhan A."/>
            <person name="Lucas S."/>
            <person name="Copeland A."/>
            <person name="Lapidus A."/>
            <person name="Del Rio T.G."/>
            <person name="Dalin E."/>
            <person name="Tice H."/>
            <person name="Bruce D."/>
            <person name="Goodwin L."/>
            <person name="Pitluck S."/>
            <person name="Sims D."/>
            <person name="Brettin T."/>
            <person name="Detter J.C."/>
            <person name="Han C."/>
            <person name="Chang Y.J."/>
            <person name="Larimer F."/>
            <person name="Land M."/>
            <person name="Hauser L."/>
            <person name="Kyrpides N.C."/>
            <person name="Mikhailova N."/>
            <person name="Moser S."/>
            <person name="Jegier P."/>
            <person name="Close D."/>
            <person name="Debruyn J.M."/>
            <person name="Wang Y."/>
            <person name="Layton A.C."/>
            <person name="Allen M.S."/>
            <person name="Sayler G.S."/>
        </authorList>
    </citation>
    <scope>NUCLEOTIDE SEQUENCE [LARGE SCALE GENOMIC DNA]</scope>
    <source>
        <strain evidence="2 3">MZ1T</strain>
    </source>
</reference>
<accession>C4ZK06</accession>
<feature type="region of interest" description="Disordered" evidence="1">
    <location>
        <begin position="56"/>
        <end position="120"/>
    </location>
</feature>
<dbReference type="AlphaFoldDB" id="C4ZK06"/>
<dbReference type="KEGG" id="tmz:Tmz1t_2258"/>
<reference evidence="3" key="1">
    <citation type="submission" date="2009-05" db="EMBL/GenBank/DDBJ databases">
        <title>Complete sequence of chromosome of Thauera sp. MZ1T.</title>
        <authorList>
            <consortium name="US DOE Joint Genome Institute"/>
            <person name="Lucas S."/>
            <person name="Copeland A."/>
            <person name="Lapidus A."/>
            <person name="Glavina del Rio T."/>
            <person name="Dalin E."/>
            <person name="Tice H."/>
            <person name="Bruce D."/>
            <person name="Goodwin L."/>
            <person name="Pitluck S."/>
            <person name="Sims D."/>
            <person name="Brettin T."/>
            <person name="Detter J.C."/>
            <person name="Han C."/>
            <person name="Larimer F."/>
            <person name="Land M."/>
            <person name="Hauser L."/>
            <person name="Kyrpides N."/>
            <person name="Mikhailova N."/>
            <person name="Sayler G.S."/>
        </authorList>
    </citation>
    <scope>NUCLEOTIDE SEQUENCE [LARGE SCALE GENOMIC DNA]</scope>
    <source>
        <strain evidence="3">MZ1T</strain>
    </source>
</reference>
<evidence type="ECO:0000256" key="1">
    <source>
        <dbReference type="SAM" id="MobiDB-lite"/>
    </source>
</evidence>
<keyword evidence="3" id="KW-1185">Reference proteome</keyword>
<name>C4ZK06_THASP</name>
<gene>
    <name evidence="2" type="ordered locus">Tmz1t_2258</name>
</gene>
<feature type="compositionally biased region" description="Basic and acidic residues" evidence="1">
    <location>
        <begin position="63"/>
        <end position="120"/>
    </location>
</feature>
<protein>
    <submittedName>
        <fullName evidence="2">Uncharacterized protein</fullName>
    </submittedName>
</protein>